<name>A0ABQ6CV24_9HYPH</name>
<reference evidence="2" key="1">
    <citation type="journal article" date="2019" name="Int. J. Syst. Evol. Microbiol.">
        <title>The Global Catalogue of Microorganisms (GCM) 10K type strain sequencing project: providing services to taxonomists for standard genome sequencing and annotation.</title>
        <authorList>
            <consortium name="The Broad Institute Genomics Platform"/>
            <consortium name="The Broad Institute Genome Sequencing Center for Infectious Disease"/>
            <person name="Wu L."/>
            <person name="Ma J."/>
        </authorList>
    </citation>
    <scope>NUCLEOTIDE SEQUENCE [LARGE SCALE GENOMIC DNA]</scope>
    <source>
        <strain evidence="2">NBRC 101365</strain>
    </source>
</reference>
<dbReference type="Proteomes" id="UP001156882">
    <property type="component" value="Unassembled WGS sequence"/>
</dbReference>
<dbReference type="EMBL" id="BSPC01000096">
    <property type="protein sequence ID" value="GLS24197.1"/>
    <property type="molecule type" value="Genomic_DNA"/>
</dbReference>
<gene>
    <name evidence="1" type="ORF">GCM10007874_72180</name>
</gene>
<keyword evidence="2" id="KW-1185">Reference proteome</keyword>
<comment type="caution">
    <text evidence="1">The sequence shown here is derived from an EMBL/GenBank/DDBJ whole genome shotgun (WGS) entry which is preliminary data.</text>
</comment>
<organism evidence="1 2">
    <name type="scientific">Labrys miyagiensis</name>
    <dbReference type="NCBI Taxonomy" id="346912"/>
    <lineage>
        <taxon>Bacteria</taxon>
        <taxon>Pseudomonadati</taxon>
        <taxon>Pseudomonadota</taxon>
        <taxon>Alphaproteobacteria</taxon>
        <taxon>Hyphomicrobiales</taxon>
        <taxon>Xanthobacteraceae</taxon>
        <taxon>Labrys</taxon>
    </lineage>
</organism>
<accession>A0ABQ6CV24</accession>
<sequence>MPPSLVFVTAPLELGVLFGSLATLIDLPSLEAVFRNNPVAAAITFGDSGRNDRPGFYGSNGAFTLADGLL</sequence>
<protein>
    <submittedName>
        <fullName evidence="1">Uncharacterized protein</fullName>
    </submittedName>
</protein>
<evidence type="ECO:0000313" key="1">
    <source>
        <dbReference type="EMBL" id="GLS24197.1"/>
    </source>
</evidence>
<proteinExistence type="predicted"/>
<evidence type="ECO:0000313" key="2">
    <source>
        <dbReference type="Proteomes" id="UP001156882"/>
    </source>
</evidence>